<evidence type="ECO:0008006" key="3">
    <source>
        <dbReference type="Google" id="ProtNLM"/>
    </source>
</evidence>
<accession>W9GNP1</accession>
<comment type="caution">
    <text evidence="1">The sequence shown here is derived from an EMBL/GenBank/DDBJ whole genome shotgun (WGS) entry which is preliminary data.</text>
</comment>
<evidence type="ECO:0000313" key="1">
    <source>
        <dbReference type="EMBL" id="EWT07740.1"/>
    </source>
</evidence>
<dbReference type="RefSeq" id="WP_034712496.1">
    <property type="nucleotide sequence ID" value="NZ_AWQS01000005.1"/>
</dbReference>
<sequence length="74" mass="8211">MMTTTGWPLWLLLGLGTLGFWGTVAYAAGSLFHRSDPAARDTADPLATLDERLARGQLSIEEYVQQRRHLTDGH</sequence>
<dbReference type="EMBL" id="AWQS01000005">
    <property type="protein sequence ID" value="EWT07740.1"/>
    <property type="molecule type" value="Genomic_DNA"/>
</dbReference>
<evidence type="ECO:0000313" key="2">
    <source>
        <dbReference type="Proteomes" id="UP000019494"/>
    </source>
</evidence>
<name>W9GNP1_9MICO</name>
<gene>
    <name evidence="1" type="ORF">N864_23525</name>
</gene>
<organism evidence="1 2">
    <name type="scientific">Intrasporangium chromatireducens Q5-1</name>
    <dbReference type="NCBI Taxonomy" id="584657"/>
    <lineage>
        <taxon>Bacteria</taxon>
        <taxon>Bacillati</taxon>
        <taxon>Actinomycetota</taxon>
        <taxon>Actinomycetes</taxon>
        <taxon>Micrococcales</taxon>
        <taxon>Intrasporangiaceae</taxon>
        <taxon>Intrasporangium</taxon>
    </lineage>
</organism>
<dbReference type="Proteomes" id="UP000019494">
    <property type="component" value="Unassembled WGS sequence"/>
</dbReference>
<protein>
    <recommendedName>
        <fullName evidence="3">SHOCT domain-containing protein</fullName>
    </recommendedName>
</protein>
<reference evidence="2" key="1">
    <citation type="submission" date="2013-08" db="EMBL/GenBank/DDBJ databases">
        <title>Intrasporangium oryzae NRRL B-24470.</title>
        <authorList>
            <person name="Liu H."/>
            <person name="Wang G."/>
        </authorList>
    </citation>
    <scope>NUCLEOTIDE SEQUENCE [LARGE SCALE GENOMIC DNA]</scope>
    <source>
        <strain evidence="2">Q5-1</strain>
    </source>
</reference>
<dbReference type="AlphaFoldDB" id="W9GNP1"/>
<keyword evidence="2" id="KW-1185">Reference proteome</keyword>
<proteinExistence type="predicted"/>
<dbReference type="OrthoDB" id="3748887at2"/>